<sequence>MPVDVLPSLDLIDTTDVHEIVDWEGISNFDLNFTDADIADCANDTERTGMPTLRKGTSQKRKKKSNGAKFRNFKKRRISRTRSTGATATKKNINYVTTSVLNSINGVNIVGILKAEYSKLDIVTKRELFNIVMKDFPLCNECRIERELNELEENDEMVLYCHEKECNCAIYSKSRYHENGFFIGSVGINQFDMDYQPAFAQSILSTENLISRRGTRGQLRLRNLQPVNFGRMRNKQNRYMIPWNMVPDAQDRRYVDQVLDAVEGHVDNFIQDNNELYGESVDKILGPIVHRHTDGTMRRDAVLLVSYSGTEVQSYHTDQKCRNDGLSVLYSLQNDTYLDVILGSHVSENLNVPSSPNTRVSIPKGHFIVFSGGLYHRGINYEHFNVRLHMYVDFLGSHRAAGFVFNTE</sequence>
<dbReference type="AlphaFoldDB" id="A0A6C0JMT3"/>
<proteinExistence type="predicted"/>
<dbReference type="EMBL" id="MN740663">
    <property type="protein sequence ID" value="QHU06683.1"/>
    <property type="molecule type" value="Genomic_DNA"/>
</dbReference>
<feature type="compositionally biased region" description="Basic residues" evidence="1">
    <location>
        <begin position="57"/>
        <end position="68"/>
    </location>
</feature>
<evidence type="ECO:0000313" key="2">
    <source>
        <dbReference type="EMBL" id="QHU06683.1"/>
    </source>
</evidence>
<name>A0A6C0JMT3_9ZZZZ</name>
<reference evidence="2" key="1">
    <citation type="journal article" date="2020" name="Nature">
        <title>Giant virus diversity and host interactions through global metagenomics.</title>
        <authorList>
            <person name="Schulz F."/>
            <person name="Roux S."/>
            <person name="Paez-Espino D."/>
            <person name="Jungbluth S."/>
            <person name="Walsh D.A."/>
            <person name="Denef V.J."/>
            <person name="McMahon K.D."/>
            <person name="Konstantinidis K.T."/>
            <person name="Eloe-Fadrosh E.A."/>
            <person name="Kyrpides N.C."/>
            <person name="Woyke T."/>
        </authorList>
    </citation>
    <scope>NUCLEOTIDE SEQUENCE</scope>
    <source>
        <strain evidence="2">GVMAG-S-1035315-10</strain>
    </source>
</reference>
<accession>A0A6C0JMT3</accession>
<feature type="region of interest" description="Disordered" evidence="1">
    <location>
        <begin position="47"/>
        <end position="68"/>
    </location>
</feature>
<organism evidence="2">
    <name type="scientific">viral metagenome</name>
    <dbReference type="NCBI Taxonomy" id="1070528"/>
    <lineage>
        <taxon>unclassified sequences</taxon>
        <taxon>metagenomes</taxon>
        <taxon>organismal metagenomes</taxon>
    </lineage>
</organism>
<evidence type="ECO:0000256" key="1">
    <source>
        <dbReference type="SAM" id="MobiDB-lite"/>
    </source>
</evidence>
<protein>
    <submittedName>
        <fullName evidence="2">Uncharacterized protein</fullName>
    </submittedName>
</protein>